<evidence type="ECO:0000256" key="1">
    <source>
        <dbReference type="ARBA" id="ARBA00004141"/>
    </source>
</evidence>
<keyword evidence="6 8" id="KW-0472">Membrane</keyword>
<keyword evidence="5 8" id="KW-1133">Transmembrane helix</keyword>
<dbReference type="KEGG" id="pki:111850631"/>
<protein>
    <recommendedName>
        <fullName evidence="8">Solute carrier family 66 member 3</fullName>
    </recommendedName>
</protein>
<organism evidence="10 11">
    <name type="scientific">Paramormyrops kingsleyae</name>
    <dbReference type="NCBI Taxonomy" id="1676925"/>
    <lineage>
        <taxon>Eukaryota</taxon>
        <taxon>Metazoa</taxon>
        <taxon>Chordata</taxon>
        <taxon>Craniata</taxon>
        <taxon>Vertebrata</taxon>
        <taxon>Euteleostomi</taxon>
        <taxon>Actinopterygii</taxon>
        <taxon>Neopterygii</taxon>
        <taxon>Teleostei</taxon>
        <taxon>Osteoglossocephala</taxon>
        <taxon>Osteoglossomorpha</taxon>
        <taxon>Osteoglossiformes</taxon>
        <taxon>Mormyridae</taxon>
        <taxon>Paramormyrops</taxon>
    </lineage>
</organism>
<evidence type="ECO:0000313" key="11">
    <source>
        <dbReference type="Proteomes" id="UP000261540"/>
    </source>
</evidence>
<dbReference type="GO" id="GO:0016020">
    <property type="term" value="C:membrane"/>
    <property type="evidence" value="ECO:0007669"/>
    <property type="project" value="UniProtKB-SubCell"/>
</dbReference>
<comment type="similarity">
    <text evidence="7">Belongs to the MPDU1 (TC 2.A.43.3) family.</text>
</comment>
<evidence type="ECO:0000313" key="10">
    <source>
        <dbReference type="Ensembl" id="ENSPKIP00000014333.1"/>
    </source>
</evidence>
<feature type="transmembrane region" description="Helical" evidence="9">
    <location>
        <begin position="125"/>
        <end position="148"/>
    </location>
</feature>
<keyword evidence="4" id="KW-0677">Repeat</keyword>
<sequence length="241" mass="26627">MDAMKSFLLAYFIPEKCYDEFFVRLQLFHVPCLRIALRKTLGIWVMLGSLTAKLPQMFKVVGAKSSEGLSLPSSLVELYAAAGTVAVQIGRNFPLDAWGDSLFILVQMVVITFLILHYRGHTVRGLAFLLLCCCLLCVLLFCTLPRLVLTAVQVSIAPTVIVSRLLQAWTCFQIGHTGQLSALSIFLRFAGSQAQLISSALEMGELTKILPYVIIYCSDGLLAAQMLCYWGRGPGLKKKVE</sequence>
<evidence type="ECO:0000256" key="3">
    <source>
        <dbReference type="ARBA" id="ARBA00022692"/>
    </source>
</evidence>
<dbReference type="PANTHER" id="PTHR12226">
    <property type="entry name" value="MANNOSE-P-DOLICHOL UTILIZATION DEFECT 1 LEC35 -RELATED"/>
    <property type="match status" value="1"/>
</dbReference>
<feature type="transmembrane region" description="Helical" evidence="9">
    <location>
        <begin position="209"/>
        <end position="230"/>
    </location>
</feature>
<evidence type="ECO:0000256" key="5">
    <source>
        <dbReference type="ARBA" id="ARBA00022989"/>
    </source>
</evidence>
<dbReference type="STRING" id="1676925.ENSPKIP00000014333"/>
<keyword evidence="11" id="KW-1185">Reference proteome</keyword>
<reference evidence="10" key="1">
    <citation type="submission" date="2025-08" db="UniProtKB">
        <authorList>
            <consortium name="Ensembl"/>
        </authorList>
    </citation>
    <scope>IDENTIFICATION</scope>
</reference>
<dbReference type="GeneTree" id="ENSGT00940000153916"/>
<comment type="subcellular location">
    <subcellularLocation>
        <location evidence="1 8">Membrane</location>
        <topology evidence="1 8">Multi-pass membrane protein</topology>
    </subcellularLocation>
</comment>
<evidence type="ECO:0000256" key="4">
    <source>
        <dbReference type="ARBA" id="ARBA00022737"/>
    </source>
</evidence>
<proteinExistence type="inferred from homology"/>
<dbReference type="OrthoDB" id="271506at2759"/>
<dbReference type="InterPro" id="IPR006603">
    <property type="entry name" value="PQ-loop_rpt"/>
</dbReference>
<keyword evidence="3 8" id="KW-0812">Transmembrane</keyword>
<evidence type="ECO:0000256" key="7">
    <source>
        <dbReference type="ARBA" id="ARBA00038475"/>
    </source>
</evidence>
<feature type="transmembrane region" description="Helical" evidence="9">
    <location>
        <begin position="101"/>
        <end position="118"/>
    </location>
</feature>
<reference evidence="10" key="2">
    <citation type="submission" date="2025-09" db="UniProtKB">
        <authorList>
            <consortium name="Ensembl"/>
        </authorList>
    </citation>
    <scope>IDENTIFICATION</scope>
</reference>
<dbReference type="GO" id="GO:0009312">
    <property type="term" value="P:oligosaccharide biosynthetic process"/>
    <property type="evidence" value="ECO:0007669"/>
    <property type="project" value="TreeGrafter"/>
</dbReference>
<evidence type="ECO:0000256" key="2">
    <source>
        <dbReference type="ARBA" id="ARBA00022448"/>
    </source>
</evidence>
<accession>A0A3B3R7I9</accession>
<dbReference type="Proteomes" id="UP000261540">
    <property type="component" value="Unplaced"/>
</dbReference>
<dbReference type="InterPro" id="IPR016817">
    <property type="entry name" value="MannP-dilichol_defect-1"/>
</dbReference>
<evidence type="ECO:0000256" key="8">
    <source>
        <dbReference type="PIRNR" id="PIRNR023381"/>
    </source>
</evidence>
<dbReference type="PIRSF" id="PIRSF023381">
    <property type="entry name" value="MannP-dilichol_defect-1p"/>
    <property type="match status" value="1"/>
</dbReference>
<evidence type="ECO:0000256" key="6">
    <source>
        <dbReference type="ARBA" id="ARBA00023136"/>
    </source>
</evidence>
<name>A0A3B3R7I9_9TELE</name>
<keyword evidence="2" id="KW-0813">Transport</keyword>
<dbReference type="AlphaFoldDB" id="A0A3B3R7I9"/>
<dbReference type="PANTHER" id="PTHR12226:SF2">
    <property type="entry name" value="MANNOSE-P-DOLICHOL UTILIZATION DEFECT 1 PROTEIN"/>
    <property type="match status" value="1"/>
</dbReference>
<dbReference type="SMART" id="SM00679">
    <property type="entry name" value="CTNS"/>
    <property type="match status" value="2"/>
</dbReference>
<dbReference type="Gene3D" id="1.20.1280.290">
    <property type="match status" value="1"/>
</dbReference>
<dbReference type="Ensembl" id="ENSPKIT00000038772.1">
    <property type="protein sequence ID" value="ENSPKIP00000014333.1"/>
    <property type="gene ID" value="ENSPKIG00000001430.1"/>
</dbReference>
<dbReference type="FunFam" id="1.20.1280.290:FF:000006">
    <property type="entry name" value="mannose-P-dolichol utilization defect 1 protein"/>
    <property type="match status" value="1"/>
</dbReference>
<evidence type="ECO:0000256" key="9">
    <source>
        <dbReference type="SAM" id="Phobius"/>
    </source>
</evidence>
<dbReference type="Pfam" id="PF04193">
    <property type="entry name" value="PQ-loop"/>
    <property type="match status" value="1"/>
</dbReference>